<dbReference type="eggNOG" id="ENOG50332Y6">
    <property type="taxonomic scope" value="Bacteria"/>
</dbReference>
<gene>
    <name evidence="2" type="ORF">CD32_14815</name>
</gene>
<dbReference type="InterPro" id="IPR037883">
    <property type="entry name" value="Knr4/Smi1-like_sf"/>
</dbReference>
<feature type="domain" description="Knr4/Smi1-like" evidence="1">
    <location>
        <begin position="13"/>
        <end position="160"/>
    </location>
</feature>
<dbReference type="RefSeq" id="WP_036155940.1">
    <property type="nucleotide sequence ID" value="NZ_AVCX01000004.1"/>
</dbReference>
<dbReference type="EMBL" id="JPVP01000057">
    <property type="protein sequence ID" value="KGR83956.1"/>
    <property type="molecule type" value="Genomic_DNA"/>
</dbReference>
<proteinExistence type="predicted"/>
<dbReference type="SMART" id="SM00860">
    <property type="entry name" value="SMI1_KNR4"/>
    <property type="match status" value="1"/>
</dbReference>
<evidence type="ECO:0000259" key="1">
    <source>
        <dbReference type="SMART" id="SM00860"/>
    </source>
</evidence>
<dbReference type="Pfam" id="PF09346">
    <property type="entry name" value="SMI1_KNR4"/>
    <property type="match status" value="1"/>
</dbReference>
<dbReference type="InterPro" id="IPR018958">
    <property type="entry name" value="Knr4/Smi1-like_dom"/>
</dbReference>
<organism evidence="2 3">
    <name type="scientific">Lysinibacillus odysseyi 34hs-1 = NBRC 100172</name>
    <dbReference type="NCBI Taxonomy" id="1220589"/>
    <lineage>
        <taxon>Bacteria</taxon>
        <taxon>Bacillati</taxon>
        <taxon>Bacillota</taxon>
        <taxon>Bacilli</taxon>
        <taxon>Bacillales</taxon>
        <taxon>Bacillaceae</taxon>
        <taxon>Lysinibacillus</taxon>
    </lineage>
</organism>
<evidence type="ECO:0000313" key="2">
    <source>
        <dbReference type="EMBL" id="KGR83956.1"/>
    </source>
</evidence>
<dbReference type="AlphaFoldDB" id="A0A0A3IGR4"/>
<reference evidence="2 3" key="1">
    <citation type="submission" date="2014-02" db="EMBL/GenBank/DDBJ databases">
        <title>Draft genome sequence of Lysinibacillus odysseyi NBRC 100172.</title>
        <authorList>
            <person name="Zhang F."/>
            <person name="Wang G."/>
            <person name="Zhang L."/>
        </authorList>
    </citation>
    <scope>NUCLEOTIDE SEQUENCE [LARGE SCALE GENOMIC DNA]</scope>
    <source>
        <strain evidence="2 3">NBRC 100172</strain>
    </source>
</reference>
<name>A0A0A3IGR4_9BACI</name>
<dbReference type="Proteomes" id="UP000030437">
    <property type="component" value="Unassembled WGS sequence"/>
</dbReference>
<accession>A0A0A3IGR4</accession>
<comment type="caution">
    <text evidence="2">The sequence shown here is derived from an EMBL/GenBank/DDBJ whole genome shotgun (WGS) entry which is preliminary data.</text>
</comment>
<keyword evidence="3" id="KW-1185">Reference proteome</keyword>
<evidence type="ECO:0000313" key="3">
    <source>
        <dbReference type="Proteomes" id="UP000030437"/>
    </source>
</evidence>
<sequence>MRKDLEWEYADAEVSEARVKEIGAQLGFYLPQDYIKCVKVNGGASVLPEEFNVEDVERCFGSLFSFDEKSSQYIVKKYELYNSSLPRDILPIAIDPAGNLLCFDYKDQQEKPVVVFWEHENASEKETLMHDEGLTDEQPEERARENLFYVAATFTAFLDKLHD</sequence>
<dbReference type="SUPFAM" id="SSF160631">
    <property type="entry name" value="SMI1/KNR4-like"/>
    <property type="match status" value="1"/>
</dbReference>
<dbReference type="OrthoDB" id="8657476at2"/>
<dbReference type="Gene3D" id="3.40.1580.10">
    <property type="entry name" value="SMI1/KNR4-like"/>
    <property type="match status" value="1"/>
</dbReference>
<dbReference type="STRING" id="1220589.CD32_14815"/>
<protein>
    <recommendedName>
        <fullName evidence="1">Knr4/Smi1-like domain-containing protein</fullName>
    </recommendedName>
</protein>